<organism evidence="1 2">
    <name type="scientific">candidate division MSBL1 archaeon SCGC-AAA259D14</name>
    <dbReference type="NCBI Taxonomy" id="1698261"/>
    <lineage>
        <taxon>Archaea</taxon>
        <taxon>Methanobacteriati</taxon>
        <taxon>Methanobacteriota</taxon>
        <taxon>candidate division MSBL1</taxon>
    </lineage>
</organism>
<accession>A0A133U742</accession>
<dbReference type="Proteomes" id="UP000070589">
    <property type="component" value="Unassembled WGS sequence"/>
</dbReference>
<sequence length="80" mass="9298">MATINLFHTGGAYAFKHCFEGEDMFDELRDCYGSFKYKFEVEFVRSALSGNKFGRPWNLVRFPVPEYACGVLSKLRLLFK</sequence>
<reference evidence="1 2" key="1">
    <citation type="journal article" date="2016" name="Sci. Rep.">
        <title>Metabolic traits of an uncultured archaeal lineage -MSBL1- from brine pools of the Red Sea.</title>
        <authorList>
            <person name="Mwirichia R."/>
            <person name="Alam I."/>
            <person name="Rashid M."/>
            <person name="Vinu M."/>
            <person name="Ba-Alawi W."/>
            <person name="Anthony Kamau A."/>
            <person name="Kamanda Ngugi D."/>
            <person name="Goker M."/>
            <person name="Klenk H.P."/>
            <person name="Bajic V."/>
            <person name="Stingl U."/>
        </authorList>
    </citation>
    <scope>NUCLEOTIDE SEQUENCE [LARGE SCALE GENOMIC DNA]</scope>
    <source>
        <strain evidence="1">SCGC-AAA259D14</strain>
    </source>
</reference>
<proteinExistence type="predicted"/>
<dbReference type="AlphaFoldDB" id="A0A133U742"/>
<protein>
    <submittedName>
        <fullName evidence="1">Uncharacterized protein</fullName>
    </submittedName>
</protein>
<evidence type="ECO:0000313" key="1">
    <source>
        <dbReference type="EMBL" id="KXA89997.1"/>
    </source>
</evidence>
<evidence type="ECO:0000313" key="2">
    <source>
        <dbReference type="Proteomes" id="UP000070589"/>
    </source>
</evidence>
<gene>
    <name evidence="1" type="ORF">AKJ62_01945</name>
</gene>
<comment type="caution">
    <text evidence="1">The sequence shown here is derived from an EMBL/GenBank/DDBJ whole genome shotgun (WGS) entry which is preliminary data.</text>
</comment>
<keyword evidence="2" id="KW-1185">Reference proteome</keyword>
<dbReference type="EMBL" id="LHXL01000016">
    <property type="protein sequence ID" value="KXA89997.1"/>
    <property type="molecule type" value="Genomic_DNA"/>
</dbReference>
<name>A0A133U742_9EURY</name>